<evidence type="ECO:0000313" key="7">
    <source>
        <dbReference type="EMBL" id="SEL72553.1"/>
    </source>
</evidence>
<dbReference type="InterPro" id="IPR051263">
    <property type="entry name" value="C-type_cytochrome_biogenesis"/>
</dbReference>
<dbReference type="AlphaFoldDB" id="A0A1H7SJ55"/>
<dbReference type="PANTHER" id="PTHR47870:SF1">
    <property type="entry name" value="CYTOCHROME C-TYPE BIOGENESIS PROTEIN CCMH"/>
    <property type="match status" value="1"/>
</dbReference>
<comment type="subcellular location">
    <subcellularLocation>
        <location evidence="1">Cell envelope</location>
    </subcellularLocation>
</comment>
<dbReference type="SMART" id="SM00028">
    <property type="entry name" value="TPR"/>
    <property type="match status" value="2"/>
</dbReference>
<accession>A0A1H7SJ55</accession>
<dbReference type="PROSITE" id="PS50005">
    <property type="entry name" value="TPR"/>
    <property type="match status" value="1"/>
</dbReference>
<evidence type="ECO:0000256" key="2">
    <source>
        <dbReference type="ARBA" id="ARBA00022737"/>
    </source>
</evidence>
<organism evidence="7 8">
    <name type="scientific">Roseovarius azorensis</name>
    <dbReference type="NCBI Taxonomy" id="1287727"/>
    <lineage>
        <taxon>Bacteria</taxon>
        <taxon>Pseudomonadati</taxon>
        <taxon>Pseudomonadota</taxon>
        <taxon>Alphaproteobacteria</taxon>
        <taxon>Rhodobacterales</taxon>
        <taxon>Roseobacteraceae</taxon>
        <taxon>Roseovarius</taxon>
    </lineage>
</organism>
<dbReference type="Gene3D" id="1.25.40.10">
    <property type="entry name" value="Tetratricopeptide repeat domain"/>
    <property type="match status" value="2"/>
</dbReference>
<proteinExistence type="predicted"/>
<gene>
    <name evidence="7" type="ORF">SAMN05443999_107148</name>
</gene>
<keyword evidence="4 5" id="KW-0802">TPR repeat</keyword>
<feature type="repeat" description="TPR" evidence="5">
    <location>
        <begin position="298"/>
        <end position="331"/>
    </location>
</feature>
<protein>
    <submittedName>
        <fullName evidence="7">Cytochrome c-type biogenesis protein CcmH</fullName>
    </submittedName>
</protein>
<feature type="domain" description="Cytochrome c-type biogenesis protein H TPR" evidence="6">
    <location>
        <begin position="89"/>
        <end position="209"/>
    </location>
</feature>
<dbReference type="STRING" id="1287727.SAMN05443999_107148"/>
<evidence type="ECO:0000256" key="4">
    <source>
        <dbReference type="ARBA" id="ARBA00022803"/>
    </source>
</evidence>
<reference evidence="7 8" key="1">
    <citation type="submission" date="2016-10" db="EMBL/GenBank/DDBJ databases">
        <authorList>
            <person name="de Groot N.N."/>
        </authorList>
    </citation>
    <scope>NUCLEOTIDE SEQUENCE [LARGE SCALE GENOMIC DNA]</scope>
    <source>
        <strain evidence="7 8">DSM 100674</strain>
    </source>
</reference>
<evidence type="ECO:0000259" key="6">
    <source>
        <dbReference type="Pfam" id="PF23914"/>
    </source>
</evidence>
<dbReference type="InterPro" id="IPR056413">
    <property type="entry name" value="TPR_CcmH_CycH"/>
</dbReference>
<dbReference type="InterPro" id="IPR019734">
    <property type="entry name" value="TPR_rpt"/>
</dbReference>
<name>A0A1H7SJ55_9RHOB</name>
<dbReference type="GO" id="GO:0017004">
    <property type="term" value="P:cytochrome complex assembly"/>
    <property type="evidence" value="ECO:0007669"/>
    <property type="project" value="UniProtKB-KW"/>
</dbReference>
<keyword evidence="2" id="KW-0677">Repeat</keyword>
<dbReference type="Pfam" id="PF23914">
    <property type="entry name" value="TPR_CcmH_CycH"/>
    <property type="match status" value="1"/>
</dbReference>
<keyword evidence="8" id="KW-1185">Reference proteome</keyword>
<dbReference type="SUPFAM" id="SSF48452">
    <property type="entry name" value="TPR-like"/>
    <property type="match status" value="1"/>
</dbReference>
<dbReference type="InterPro" id="IPR017560">
    <property type="entry name" value="Cyt_c_biogenesis_CcmI"/>
</dbReference>
<evidence type="ECO:0000256" key="1">
    <source>
        <dbReference type="ARBA" id="ARBA00004196"/>
    </source>
</evidence>
<dbReference type="EMBL" id="FOAG01000007">
    <property type="protein sequence ID" value="SEL72553.1"/>
    <property type="molecule type" value="Genomic_DNA"/>
</dbReference>
<dbReference type="Proteomes" id="UP000199582">
    <property type="component" value="Unassembled WGS sequence"/>
</dbReference>
<dbReference type="Pfam" id="PF13432">
    <property type="entry name" value="TPR_16"/>
    <property type="match status" value="1"/>
</dbReference>
<sequence>MAVLADQLREVDRDADRGLISNNEAEAARIEIKRRLLKLSRGRSAQGCSETGGHRTLWVSALIVPLVAGLLYSQFGSPGFPGMSFADRQEERSGQAQVIELTGRLLERLESDPEGGPTEGWMLLGQTYMRMGRYADAASAMGTVIARDDASSAMLSQYAEALIAAENGIVTPKARNAIRRARETDPSNPAATYYEAIALDQAGDSDEAHDLLVSRLEQAAGPAPWMEIFIAQANRIGEMIGREPVNLAAFAPMAGGAPGPTRDDVATASEMSDADRAAFIRSMVDRLADRLAEDPDDLDGWLRLGNAYRVLGEMDKAREAFLSAEEFASNLASDAPRRVAIRDVLSEYSD</sequence>
<evidence type="ECO:0000313" key="8">
    <source>
        <dbReference type="Proteomes" id="UP000199582"/>
    </source>
</evidence>
<dbReference type="NCBIfam" id="TIGR03142">
    <property type="entry name" value="cytochro_ccmI"/>
    <property type="match status" value="1"/>
</dbReference>
<dbReference type="InterPro" id="IPR011990">
    <property type="entry name" value="TPR-like_helical_dom_sf"/>
</dbReference>
<keyword evidence="3" id="KW-0201">Cytochrome c-type biogenesis</keyword>
<dbReference type="GO" id="GO:0030313">
    <property type="term" value="C:cell envelope"/>
    <property type="evidence" value="ECO:0007669"/>
    <property type="project" value="UniProtKB-SubCell"/>
</dbReference>
<dbReference type="PANTHER" id="PTHR47870">
    <property type="entry name" value="CYTOCHROME C-TYPE BIOGENESIS PROTEIN CCMH"/>
    <property type="match status" value="1"/>
</dbReference>
<evidence type="ECO:0000256" key="3">
    <source>
        <dbReference type="ARBA" id="ARBA00022748"/>
    </source>
</evidence>
<evidence type="ECO:0000256" key="5">
    <source>
        <dbReference type="PROSITE-ProRule" id="PRU00339"/>
    </source>
</evidence>